<dbReference type="Gene3D" id="3.30.479.30">
    <property type="entry name" value="Band 7 domain"/>
    <property type="match status" value="1"/>
</dbReference>
<dbReference type="Pfam" id="PF15975">
    <property type="entry name" value="Flot"/>
    <property type="match status" value="1"/>
</dbReference>
<dbReference type="InterPro" id="IPR027705">
    <property type="entry name" value="Flotillin_fam"/>
</dbReference>
<evidence type="ECO:0000313" key="9">
    <source>
        <dbReference type="EMBL" id="BDR58447.1"/>
    </source>
</evidence>
<evidence type="ECO:0000256" key="2">
    <source>
        <dbReference type="ARBA" id="ARBA00007161"/>
    </source>
</evidence>
<feature type="transmembrane region" description="Helical" evidence="6">
    <location>
        <begin position="6"/>
        <end position="22"/>
    </location>
</feature>
<dbReference type="Pfam" id="PF01145">
    <property type="entry name" value="Band_7"/>
    <property type="match status" value="1"/>
</dbReference>
<dbReference type="EMBL" id="AP026802">
    <property type="protein sequence ID" value="BDR58447.1"/>
    <property type="molecule type" value="Genomic_DNA"/>
</dbReference>
<evidence type="ECO:0000259" key="8">
    <source>
        <dbReference type="Pfam" id="PF15975"/>
    </source>
</evidence>
<evidence type="ECO:0000259" key="7">
    <source>
        <dbReference type="Pfam" id="PF01145"/>
    </source>
</evidence>
<feature type="transmembrane region" description="Helical" evidence="6">
    <location>
        <begin position="43"/>
        <end position="61"/>
    </location>
</feature>
<dbReference type="InterPro" id="IPR001107">
    <property type="entry name" value="Band_7"/>
</dbReference>
<comment type="similarity">
    <text evidence="2">Belongs to the band 7/mec-2 family. Flotillin subfamily.</text>
</comment>
<dbReference type="InterPro" id="IPR036013">
    <property type="entry name" value="Band_7/SPFH_dom_sf"/>
</dbReference>
<protein>
    <submittedName>
        <fullName evidence="9">Flotillin</fullName>
    </submittedName>
</protein>
<evidence type="ECO:0000256" key="6">
    <source>
        <dbReference type="SAM" id="Phobius"/>
    </source>
</evidence>
<dbReference type="CDD" id="cd03399">
    <property type="entry name" value="SPFH_flotillin"/>
    <property type="match status" value="1"/>
</dbReference>
<comment type="subcellular location">
    <subcellularLocation>
        <location evidence="1">Membrane</location>
    </subcellularLocation>
</comment>
<dbReference type="Proteomes" id="UP001321861">
    <property type="component" value="Chromosome"/>
</dbReference>
<dbReference type="SUPFAM" id="SSF117892">
    <property type="entry name" value="Band 7/SPFH domain"/>
    <property type="match status" value="1"/>
</dbReference>
<dbReference type="PANTHER" id="PTHR13806">
    <property type="entry name" value="FLOTILLIN-RELATED"/>
    <property type="match status" value="1"/>
</dbReference>
<dbReference type="PANTHER" id="PTHR13806:SF46">
    <property type="entry name" value="FLOTILLIN-1-RELATED"/>
    <property type="match status" value="1"/>
</dbReference>
<dbReference type="KEGG" id="xap:XA3_08880"/>
<organism evidence="9 10">
    <name type="scientific">Xylocopilactobacillus apicola</name>
    <dbReference type="NCBI Taxonomy" id="2932184"/>
    <lineage>
        <taxon>Bacteria</taxon>
        <taxon>Bacillati</taxon>
        <taxon>Bacillota</taxon>
        <taxon>Bacilli</taxon>
        <taxon>Lactobacillales</taxon>
        <taxon>Lactobacillaceae</taxon>
        <taxon>Xylocopilactobacillus</taxon>
    </lineage>
</organism>
<dbReference type="RefSeq" id="WP_317636348.1">
    <property type="nucleotide sequence ID" value="NZ_AP026802.1"/>
</dbReference>
<keyword evidence="10" id="KW-1185">Reference proteome</keyword>
<evidence type="ECO:0000256" key="1">
    <source>
        <dbReference type="ARBA" id="ARBA00004370"/>
    </source>
</evidence>
<evidence type="ECO:0000256" key="3">
    <source>
        <dbReference type="ARBA" id="ARBA00023136"/>
    </source>
</evidence>
<feature type="domain" description="Flotillin C-terminal" evidence="8">
    <location>
        <begin position="330"/>
        <end position="415"/>
    </location>
</feature>
<evidence type="ECO:0000313" key="10">
    <source>
        <dbReference type="Proteomes" id="UP001321861"/>
    </source>
</evidence>
<dbReference type="InterPro" id="IPR031905">
    <property type="entry name" value="Flotillin_C"/>
</dbReference>
<dbReference type="GO" id="GO:0002020">
    <property type="term" value="F:protease binding"/>
    <property type="evidence" value="ECO:0007669"/>
    <property type="project" value="TreeGrafter"/>
</dbReference>
<dbReference type="GO" id="GO:0072659">
    <property type="term" value="P:protein localization to plasma membrane"/>
    <property type="evidence" value="ECO:0007669"/>
    <property type="project" value="TreeGrafter"/>
</dbReference>
<feature type="coiled-coil region" evidence="4">
    <location>
        <begin position="203"/>
        <end position="281"/>
    </location>
</feature>
<feature type="domain" description="Band 7" evidence="7">
    <location>
        <begin position="39"/>
        <end position="201"/>
    </location>
</feature>
<feature type="region of interest" description="Disordered" evidence="5">
    <location>
        <begin position="448"/>
        <end position="472"/>
    </location>
</feature>
<keyword evidence="6" id="KW-0812">Transmembrane</keyword>
<keyword evidence="6" id="KW-1133">Transmembrane helix</keyword>
<name>A0AAU9CWT2_9LACO</name>
<sequence>MVELIIIAAAVVILIGFISYSYRKVPINKALSVSGAFLKQPKIIVGGATVVVPFLQIANIIDMSQFTLKVSVEDANTDSQVPLDIEGTATLRIGNTSEMVRSAMQSFLTLKDDERNEQIVEVVKGQIRGVLGKMQPEDVSNKRDAFASQVQESVGPILAKMGIEIVSVQISKVADKNGYIDSLYVKEVADRKSEAKQNEAIAAARARKVAAEQNSLANQAEQESEQNIAVQNKETAVKKAQLKKEQDEQTAIADQAYPLSKAQQEKAVNEAQGAANVAKAEQDAKLAAQQVAINESKYQSEITAKAKAEAAAKVEQASADANVTKINANAEAEKISNLGNAEADIIAKKGLAEAEAISKRGNAYANNGQLLLTNEFIKQLPDVIGAYAKPLSEVKNMNVYDGAQGVTGQSAVALQQMISMVKDTTGLDLQELIKAKGYGTITVDTSNKTAESVKSIAKSLQKPVKPNKTDKS</sequence>
<keyword evidence="4" id="KW-0175">Coiled coil</keyword>
<gene>
    <name evidence="9" type="ORF">XA3_08880</name>
</gene>
<evidence type="ECO:0000256" key="5">
    <source>
        <dbReference type="SAM" id="MobiDB-lite"/>
    </source>
</evidence>
<dbReference type="AlphaFoldDB" id="A0AAU9CWT2"/>
<accession>A0AAU9CWT2</accession>
<reference evidence="9 10" key="1">
    <citation type="journal article" date="2023" name="Microbiol. Spectr.">
        <title>Symbiosis of Carpenter Bees with Uncharacterized Lactic Acid Bacteria Showing NAD Auxotrophy.</title>
        <authorList>
            <person name="Kawasaki S."/>
            <person name="Ozawa K."/>
            <person name="Mori T."/>
            <person name="Yamamoto A."/>
            <person name="Ito M."/>
            <person name="Ohkuma M."/>
            <person name="Sakamoto M."/>
            <person name="Matsutani M."/>
        </authorList>
    </citation>
    <scope>NUCLEOTIDE SEQUENCE [LARGE SCALE GENOMIC DNA]</scope>
    <source>
        <strain evidence="9 10">XA3</strain>
    </source>
</reference>
<evidence type="ECO:0000256" key="4">
    <source>
        <dbReference type="SAM" id="Coils"/>
    </source>
</evidence>
<proteinExistence type="inferred from homology"/>
<keyword evidence="3 6" id="KW-0472">Membrane</keyword>
<dbReference type="GO" id="GO:0005886">
    <property type="term" value="C:plasma membrane"/>
    <property type="evidence" value="ECO:0007669"/>
    <property type="project" value="TreeGrafter"/>
</dbReference>